<dbReference type="AlphaFoldDB" id="W6K2J6"/>
<dbReference type="Proteomes" id="UP000035763">
    <property type="component" value="Unassembled WGS sequence"/>
</dbReference>
<dbReference type="Pfam" id="PF13450">
    <property type="entry name" value="NAD_binding_8"/>
    <property type="match status" value="1"/>
</dbReference>
<comment type="caution">
    <text evidence="1">The sequence shown here is derived from an EMBL/GenBank/DDBJ whole genome shotgun (WGS) entry which is preliminary data.</text>
</comment>
<evidence type="ECO:0000313" key="1">
    <source>
        <dbReference type="EMBL" id="CCH75300.1"/>
    </source>
</evidence>
<dbReference type="STRING" id="1193182.BN11_630002"/>
<organism evidence="1 2">
    <name type="scientific">Nostocoides australiense Ben110</name>
    <dbReference type="NCBI Taxonomy" id="1193182"/>
    <lineage>
        <taxon>Bacteria</taxon>
        <taxon>Bacillati</taxon>
        <taxon>Actinomycetota</taxon>
        <taxon>Actinomycetes</taxon>
        <taxon>Micrococcales</taxon>
        <taxon>Intrasporangiaceae</taxon>
        <taxon>Nostocoides</taxon>
    </lineage>
</organism>
<dbReference type="Gene3D" id="3.50.50.60">
    <property type="entry name" value="FAD/NAD(P)-binding domain"/>
    <property type="match status" value="1"/>
</dbReference>
<dbReference type="PANTHER" id="PTHR10668">
    <property type="entry name" value="PHYTOENE DEHYDROGENASE"/>
    <property type="match status" value="1"/>
</dbReference>
<accession>W6K2J6</accession>
<sequence length="478" mass="50423">MPTAYVVGSGPNGLAGAVRLAEAGLDVTVLERADRIGGGMRTSENTLPGLLHDDCSAFHPTGAASPYLQSLGLERHGLQWLWPEIQYAHPLDDGSAGLAFRSVESTAEGLGRDGASWARLFGPLARQYDALAAELFRPVLHVPRHPLALARFGPAALLPATVLARRWQDPQAKALYGGVAAHLLGRLDRPVSAAVGLMLGAAAHAYGWPVAKGGSQAIATALAARLTDLGGRIETRAEITAYDQIGDADVVLFDLSPPAVARILGERLPQRAAAAYRRYRFGPGAFKVDLAIEGEIPWRNPDVGRAGTVHLGGTLEETAAAEADVVAGRMPWRPFVLLGQQYVADPTRSAGGLNPVYAYAHVPAGWVGDATDAVVGQIERFAPGFRHRIRATFTRGPAELEAYNPNYVGGDIATGRNSPVQVVMRPRISLHPYRTGAAGAYLCSAATPPGAGVHGMGGFHAAETALADLEPRRERGNA</sequence>
<reference evidence="1 2" key="1">
    <citation type="journal article" date="2013" name="ISME J.">
        <title>A metabolic model for members of the genus Tetrasphaera involved in enhanced biological phosphorus removal.</title>
        <authorList>
            <person name="Kristiansen R."/>
            <person name="Nguyen H.T.T."/>
            <person name="Saunders A.M."/>
            <person name="Nielsen J.L."/>
            <person name="Wimmer R."/>
            <person name="Le V.Q."/>
            <person name="McIlroy S.J."/>
            <person name="Petrovski S."/>
            <person name="Seviour R.J."/>
            <person name="Calteau A."/>
            <person name="Nielsen K.L."/>
            <person name="Nielsen P.H."/>
        </authorList>
    </citation>
    <scope>NUCLEOTIDE SEQUENCE [LARGE SCALE GENOMIC DNA]</scope>
    <source>
        <strain evidence="1 2">Ben110</strain>
    </source>
</reference>
<dbReference type="SUPFAM" id="SSF51905">
    <property type="entry name" value="FAD/NAD(P)-binding domain"/>
    <property type="match status" value="1"/>
</dbReference>
<dbReference type="RefSeq" id="WP_048695642.1">
    <property type="nucleotide sequence ID" value="NZ_HG764815.1"/>
</dbReference>
<dbReference type="OrthoDB" id="833207at2"/>
<proteinExistence type="predicted"/>
<gene>
    <name evidence="1" type="primary">p</name>
    <name evidence="1" type="ORF">BN11_630002</name>
</gene>
<protein>
    <submittedName>
        <fullName evidence="1">Protein p49</fullName>
    </submittedName>
</protein>
<keyword evidence="2" id="KW-1185">Reference proteome</keyword>
<dbReference type="PANTHER" id="PTHR10668:SF105">
    <property type="entry name" value="DEHYDROGENASE-RELATED"/>
    <property type="match status" value="1"/>
</dbReference>
<name>W6K2J6_9MICO</name>
<dbReference type="InterPro" id="IPR036188">
    <property type="entry name" value="FAD/NAD-bd_sf"/>
</dbReference>
<evidence type="ECO:0000313" key="2">
    <source>
        <dbReference type="Proteomes" id="UP000035763"/>
    </source>
</evidence>
<dbReference type="EMBL" id="CAJA01000489">
    <property type="protein sequence ID" value="CCH75300.1"/>
    <property type="molecule type" value="Genomic_DNA"/>
</dbReference>